<dbReference type="EMBL" id="JXAK01000014">
    <property type="protein sequence ID" value="KIL40944.1"/>
    <property type="molecule type" value="Genomic_DNA"/>
</dbReference>
<feature type="domain" description="Aminoglycoside phosphotransferase" evidence="1">
    <location>
        <begin position="36"/>
        <end position="274"/>
    </location>
</feature>
<evidence type="ECO:0000313" key="2">
    <source>
        <dbReference type="EMBL" id="KIL40944.1"/>
    </source>
</evidence>
<dbReference type="PANTHER" id="PTHR21310:SF15">
    <property type="entry name" value="AMINOGLYCOSIDE PHOSPHOTRANSFERASE DOMAIN-CONTAINING PROTEIN"/>
    <property type="match status" value="1"/>
</dbReference>
<protein>
    <submittedName>
        <fullName evidence="2">Aminoglycoside phosphotransferase</fullName>
    </submittedName>
</protein>
<evidence type="ECO:0000259" key="1">
    <source>
        <dbReference type="Pfam" id="PF01636"/>
    </source>
</evidence>
<evidence type="ECO:0000313" key="3">
    <source>
        <dbReference type="Proteomes" id="UP000031967"/>
    </source>
</evidence>
<dbReference type="SUPFAM" id="SSF56112">
    <property type="entry name" value="Protein kinase-like (PK-like)"/>
    <property type="match status" value="1"/>
</dbReference>
<dbReference type="InterPro" id="IPR002575">
    <property type="entry name" value="Aminoglycoside_PTrfase"/>
</dbReference>
<name>A0ABR5AIU7_9BACL</name>
<sequence length="329" mass="36762">MKENWERAEAPVTLELPEIAELVAPLFRGKRVTAAERIGIGLSNSNYKLELEGMREPYVLRLYRGDENVAAKERDIARLLRGTVPVPDILYADWSRTRYKSPWAVVEWREGALLRDVIRSGNAEQIASAAASAGAVLARIHSYRFPAPGFFGPNLSIAHPFAMDADNFLSFMEHSLFEAQSGVWLGEELKQAVWSMCRRCSPLISQREEPPVLVHSDFNGLNILVRCDSSGCSVSAVLDWEFAFAGSGLVDIANMLRYEPRDSALERHFIRAYIEHGGTLPSNWRLLSKLDDLIALCDMLNGSMAQTPNRINDLRRLIAATVQAECQGD</sequence>
<dbReference type="InterPro" id="IPR051678">
    <property type="entry name" value="AGP_Transferase"/>
</dbReference>
<dbReference type="RefSeq" id="WP_041047416.1">
    <property type="nucleotide sequence ID" value="NZ_JXAK01000014.1"/>
</dbReference>
<dbReference type="Gene3D" id="3.90.1200.10">
    <property type="match status" value="1"/>
</dbReference>
<accession>A0ABR5AIU7</accession>
<gene>
    <name evidence="2" type="ORF">SD70_09885</name>
</gene>
<dbReference type="PANTHER" id="PTHR21310">
    <property type="entry name" value="AMINOGLYCOSIDE PHOSPHOTRANSFERASE-RELATED-RELATED"/>
    <property type="match status" value="1"/>
</dbReference>
<reference evidence="2 3" key="1">
    <citation type="submission" date="2014-12" db="EMBL/GenBank/DDBJ databases">
        <title>Draft genome sequence of Paenibacillus kamchatkensis strain B-2647.</title>
        <authorList>
            <person name="Karlyshev A.V."/>
            <person name="Kudryashova E.B."/>
        </authorList>
    </citation>
    <scope>NUCLEOTIDE SEQUENCE [LARGE SCALE GENOMIC DNA]</scope>
    <source>
        <strain evidence="2 3">VKM B-2647</strain>
    </source>
</reference>
<dbReference type="InterPro" id="IPR011009">
    <property type="entry name" value="Kinase-like_dom_sf"/>
</dbReference>
<keyword evidence="3" id="KW-1185">Reference proteome</keyword>
<dbReference type="Proteomes" id="UP000031967">
    <property type="component" value="Unassembled WGS sequence"/>
</dbReference>
<dbReference type="Pfam" id="PF01636">
    <property type="entry name" value="APH"/>
    <property type="match status" value="1"/>
</dbReference>
<proteinExistence type="predicted"/>
<organism evidence="2 3">
    <name type="scientific">Gordoniibacillus kamchatkensis</name>
    <dbReference type="NCBI Taxonomy" id="1590651"/>
    <lineage>
        <taxon>Bacteria</taxon>
        <taxon>Bacillati</taxon>
        <taxon>Bacillota</taxon>
        <taxon>Bacilli</taxon>
        <taxon>Bacillales</taxon>
        <taxon>Paenibacillaceae</taxon>
        <taxon>Gordoniibacillus</taxon>
    </lineage>
</organism>
<comment type="caution">
    <text evidence="2">The sequence shown here is derived from an EMBL/GenBank/DDBJ whole genome shotgun (WGS) entry which is preliminary data.</text>
</comment>